<dbReference type="EMBL" id="CAJNOI010000157">
    <property type="protein sequence ID" value="CAF1140560.1"/>
    <property type="molecule type" value="Genomic_DNA"/>
</dbReference>
<evidence type="ECO:0000313" key="5">
    <source>
        <dbReference type="Proteomes" id="UP000663877"/>
    </source>
</evidence>
<dbReference type="InterPro" id="IPR029035">
    <property type="entry name" value="DHS-like_NAD/FAD-binding_dom"/>
</dbReference>
<proteinExistence type="predicted"/>
<evidence type="ECO:0000313" key="2">
    <source>
        <dbReference type="EMBL" id="CAF1140560.1"/>
    </source>
</evidence>
<dbReference type="GO" id="GO:0016740">
    <property type="term" value="F:transferase activity"/>
    <property type="evidence" value="ECO:0007669"/>
    <property type="project" value="UniProtKB-KW"/>
</dbReference>
<evidence type="ECO:0000313" key="4">
    <source>
        <dbReference type="Proteomes" id="UP000663832"/>
    </source>
</evidence>
<sequence>MCTVPNCNGRLRCTTVSFSQPMPDICLDKATNESQLCDLSLYMRTSMQVSPACELLSMNLQSGQKMVIINLTISPYIDLKLWSDEQWLADFEQNWAFRSL</sequence>
<dbReference type="Gene3D" id="3.40.50.1220">
    <property type="entry name" value="TPP-binding domain"/>
    <property type="match status" value="1"/>
</dbReference>
<name>A0A814RYU2_9BILA</name>
<evidence type="ECO:0000313" key="3">
    <source>
        <dbReference type="EMBL" id="CAF1482583.1"/>
    </source>
</evidence>
<dbReference type="Proteomes" id="UP000663877">
    <property type="component" value="Unassembled WGS sequence"/>
</dbReference>
<reference evidence="2" key="1">
    <citation type="submission" date="2021-02" db="EMBL/GenBank/DDBJ databases">
        <authorList>
            <person name="Nowell W R."/>
        </authorList>
    </citation>
    <scope>NUCLEOTIDE SEQUENCE</scope>
</reference>
<comment type="caution">
    <text evidence="2">The sequence shown here is derived from an EMBL/GenBank/DDBJ whole genome shotgun (WGS) entry which is preliminary data.</text>
</comment>
<protein>
    <submittedName>
        <fullName evidence="2">Uncharacterized protein</fullName>
    </submittedName>
</protein>
<dbReference type="Gene3D" id="3.30.1600.10">
    <property type="entry name" value="SIR2/SIRT2 'Small Domain"/>
    <property type="match status" value="1"/>
</dbReference>
<dbReference type="InterPro" id="IPR026591">
    <property type="entry name" value="Sirtuin_cat_small_dom_sf"/>
</dbReference>
<accession>A0A814RYU2</accession>
<dbReference type="SUPFAM" id="SSF52467">
    <property type="entry name" value="DHS-like NAD/FAD-binding domain"/>
    <property type="match status" value="1"/>
</dbReference>
<keyword evidence="4" id="KW-1185">Reference proteome</keyword>
<organism evidence="2 5">
    <name type="scientific">Adineta steineri</name>
    <dbReference type="NCBI Taxonomy" id="433720"/>
    <lineage>
        <taxon>Eukaryota</taxon>
        <taxon>Metazoa</taxon>
        <taxon>Spiralia</taxon>
        <taxon>Gnathifera</taxon>
        <taxon>Rotifera</taxon>
        <taxon>Eurotatoria</taxon>
        <taxon>Bdelloidea</taxon>
        <taxon>Adinetida</taxon>
        <taxon>Adinetidae</taxon>
        <taxon>Adineta</taxon>
    </lineage>
</organism>
<evidence type="ECO:0000256" key="1">
    <source>
        <dbReference type="ARBA" id="ARBA00022679"/>
    </source>
</evidence>
<dbReference type="AlphaFoldDB" id="A0A814RYU2"/>
<gene>
    <name evidence="2" type="ORF">BJG266_LOCUS23521</name>
    <name evidence="3" type="ORF">QVE165_LOCUS42335</name>
</gene>
<keyword evidence="1" id="KW-0808">Transferase</keyword>
<dbReference type="Proteomes" id="UP000663832">
    <property type="component" value="Unassembled WGS sequence"/>
</dbReference>
<dbReference type="EMBL" id="CAJNOM010000520">
    <property type="protein sequence ID" value="CAF1482583.1"/>
    <property type="molecule type" value="Genomic_DNA"/>
</dbReference>
<dbReference type="OrthoDB" id="2919105at2759"/>